<dbReference type="HOGENOM" id="CLU_2950422_0_0_10"/>
<keyword evidence="1" id="KW-1133">Transmembrane helix</keyword>
<gene>
    <name evidence="2" type="ORF">BACCELL_01395</name>
</gene>
<sequence length="59" mass="6757">MHLLRTKAVLSSFRATSDRRIYGASTAQIRFGYGSDISLLQINFLFSFGIFPNFMLLCY</sequence>
<accession>E2NAT9</accession>
<evidence type="ECO:0000256" key="1">
    <source>
        <dbReference type="SAM" id="Phobius"/>
    </source>
</evidence>
<evidence type="ECO:0000313" key="2">
    <source>
        <dbReference type="EMBL" id="EEF90982.1"/>
    </source>
</evidence>
<comment type="caution">
    <text evidence="2">The sequence shown here is derived from an EMBL/GenBank/DDBJ whole genome shotgun (WGS) entry which is preliminary data.</text>
</comment>
<feature type="transmembrane region" description="Helical" evidence="1">
    <location>
        <begin position="39"/>
        <end position="58"/>
    </location>
</feature>
<protein>
    <submittedName>
        <fullName evidence="2">Uncharacterized protein</fullName>
    </submittedName>
</protein>
<dbReference type="Proteomes" id="UP000003711">
    <property type="component" value="Unassembled WGS sequence"/>
</dbReference>
<organism evidence="2 3">
    <name type="scientific">Bacteroides cellulosilyticus DSM 14838</name>
    <dbReference type="NCBI Taxonomy" id="537012"/>
    <lineage>
        <taxon>Bacteria</taxon>
        <taxon>Pseudomonadati</taxon>
        <taxon>Bacteroidota</taxon>
        <taxon>Bacteroidia</taxon>
        <taxon>Bacteroidales</taxon>
        <taxon>Bacteroidaceae</taxon>
        <taxon>Bacteroides</taxon>
    </lineage>
</organism>
<keyword evidence="1" id="KW-0812">Transmembrane</keyword>
<dbReference type="EMBL" id="ACCH01000126">
    <property type="protein sequence ID" value="EEF90982.1"/>
    <property type="molecule type" value="Genomic_DNA"/>
</dbReference>
<name>E2NAT9_9BACE</name>
<reference evidence="2 3" key="1">
    <citation type="submission" date="2008-12" db="EMBL/GenBank/DDBJ databases">
        <authorList>
            <person name="Fulton L."/>
            <person name="Clifton S."/>
            <person name="Fulton B."/>
            <person name="Xu J."/>
            <person name="Minx P."/>
            <person name="Pepin K.H."/>
            <person name="Johnson M."/>
            <person name="Bhonagiri V."/>
            <person name="Nash W.E."/>
            <person name="Mardis E.R."/>
            <person name="Wilson R.K."/>
        </authorList>
    </citation>
    <scope>NUCLEOTIDE SEQUENCE [LARGE SCALE GENOMIC DNA]</scope>
    <source>
        <strain evidence="2 3">DSM 14838</strain>
    </source>
</reference>
<keyword evidence="1" id="KW-0472">Membrane</keyword>
<reference evidence="2 3" key="2">
    <citation type="submission" date="2009-01" db="EMBL/GenBank/DDBJ databases">
        <title>Draft genome sequence of Bacteroides cellulosilyticus (DSM 14838).</title>
        <authorList>
            <person name="Sudarsanam P."/>
            <person name="Ley R."/>
            <person name="Guruge J."/>
            <person name="Turnbaugh P.J."/>
            <person name="Mahowald M."/>
            <person name="Liep D."/>
            <person name="Gordon J."/>
        </authorList>
    </citation>
    <scope>NUCLEOTIDE SEQUENCE [LARGE SCALE GENOMIC DNA]</scope>
    <source>
        <strain evidence="2 3">DSM 14838</strain>
    </source>
</reference>
<dbReference type="AlphaFoldDB" id="E2NAT9"/>
<evidence type="ECO:0000313" key="3">
    <source>
        <dbReference type="Proteomes" id="UP000003711"/>
    </source>
</evidence>
<proteinExistence type="predicted"/>